<evidence type="ECO:0000256" key="16">
    <source>
        <dbReference type="ARBA" id="ARBA00042156"/>
    </source>
</evidence>
<dbReference type="InterPro" id="IPR003439">
    <property type="entry name" value="ABC_transporter-like_ATP-bd"/>
</dbReference>
<dbReference type="GO" id="GO:0008270">
    <property type="term" value="F:zinc ion binding"/>
    <property type="evidence" value="ECO:0007669"/>
    <property type="project" value="UniProtKB-KW"/>
</dbReference>
<dbReference type="GO" id="GO:0003677">
    <property type="term" value="F:DNA binding"/>
    <property type="evidence" value="ECO:0007669"/>
    <property type="project" value="UniProtKB-KW"/>
</dbReference>
<dbReference type="GO" id="GO:0004518">
    <property type="term" value="F:nuclease activity"/>
    <property type="evidence" value="ECO:0007669"/>
    <property type="project" value="UniProtKB-KW"/>
</dbReference>
<dbReference type="InterPro" id="IPR027417">
    <property type="entry name" value="P-loop_NTPase"/>
</dbReference>
<evidence type="ECO:0000256" key="9">
    <source>
        <dbReference type="ARBA" id="ARBA00022833"/>
    </source>
</evidence>
<dbReference type="PANTHER" id="PTHR43152:SF3">
    <property type="entry name" value="UVRABC SYSTEM PROTEIN A"/>
    <property type="match status" value="1"/>
</dbReference>
<dbReference type="Gene3D" id="3.40.50.300">
    <property type="entry name" value="P-loop containing nucleotide triphosphate hydrolases"/>
    <property type="match status" value="2"/>
</dbReference>
<feature type="domain" description="ABC transporter" evidence="17">
    <location>
        <begin position="628"/>
        <end position="958"/>
    </location>
</feature>
<keyword evidence="9" id="KW-0862">Zinc</keyword>
<dbReference type="EMBL" id="SJPJ01000001">
    <property type="protein sequence ID" value="TWT78763.1"/>
    <property type="molecule type" value="Genomic_DNA"/>
</dbReference>
<keyword evidence="12" id="KW-0238">DNA-binding</keyword>
<dbReference type="PANTHER" id="PTHR43152">
    <property type="entry name" value="UVRABC SYSTEM PROTEIN A"/>
    <property type="match status" value="1"/>
</dbReference>
<dbReference type="NCBIfam" id="NF001503">
    <property type="entry name" value="PRK00349.1"/>
    <property type="match status" value="1"/>
</dbReference>
<dbReference type="NCBIfam" id="TIGR00630">
    <property type="entry name" value="uvra"/>
    <property type="match status" value="1"/>
</dbReference>
<evidence type="ECO:0000256" key="13">
    <source>
        <dbReference type="ARBA" id="ARBA00023204"/>
    </source>
</evidence>
<dbReference type="Pfam" id="PF17760">
    <property type="entry name" value="UvrA_inter"/>
    <property type="match status" value="1"/>
</dbReference>
<evidence type="ECO:0000313" key="18">
    <source>
        <dbReference type="EMBL" id="TWT78763.1"/>
    </source>
</evidence>
<proteinExistence type="inferred from homology"/>
<evidence type="ECO:0000256" key="14">
    <source>
        <dbReference type="ARBA" id="ARBA00038000"/>
    </source>
</evidence>
<comment type="subcellular location">
    <subcellularLocation>
        <location evidence="1">Cytoplasm</location>
    </subcellularLocation>
</comment>
<evidence type="ECO:0000256" key="5">
    <source>
        <dbReference type="ARBA" id="ARBA00022741"/>
    </source>
</evidence>
<evidence type="ECO:0000256" key="3">
    <source>
        <dbReference type="ARBA" id="ARBA00022723"/>
    </source>
</evidence>
<keyword evidence="11" id="KW-0267">Excision nuclease</keyword>
<organism evidence="18 19">
    <name type="scientific">Novipirellula herctigrandis</name>
    <dbReference type="NCBI Taxonomy" id="2527986"/>
    <lineage>
        <taxon>Bacteria</taxon>
        <taxon>Pseudomonadati</taxon>
        <taxon>Planctomycetota</taxon>
        <taxon>Planctomycetia</taxon>
        <taxon>Pirellulales</taxon>
        <taxon>Pirellulaceae</taxon>
        <taxon>Novipirellula</taxon>
    </lineage>
</organism>
<dbReference type="CDD" id="cd03271">
    <property type="entry name" value="ABC_UvrA_II"/>
    <property type="match status" value="1"/>
</dbReference>
<keyword evidence="6" id="KW-0227">DNA damage</keyword>
<dbReference type="InterPro" id="IPR041102">
    <property type="entry name" value="UvrA_inter"/>
</dbReference>
<keyword evidence="3" id="KW-0479">Metal-binding</keyword>
<evidence type="ECO:0000256" key="1">
    <source>
        <dbReference type="ARBA" id="ARBA00004496"/>
    </source>
</evidence>
<protein>
    <recommendedName>
        <fullName evidence="15">UvrABC system protein A</fullName>
    </recommendedName>
    <alternativeName>
        <fullName evidence="16">Excinuclease ABC subunit A</fullName>
    </alternativeName>
</protein>
<evidence type="ECO:0000256" key="7">
    <source>
        <dbReference type="ARBA" id="ARBA00022769"/>
    </source>
</evidence>
<evidence type="ECO:0000313" key="19">
    <source>
        <dbReference type="Proteomes" id="UP000315010"/>
    </source>
</evidence>
<dbReference type="AlphaFoldDB" id="A0A5C5YVV1"/>
<evidence type="ECO:0000256" key="12">
    <source>
        <dbReference type="ARBA" id="ARBA00023125"/>
    </source>
</evidence>
<evidence type="ECO:0000256" key="10">
    <source>
        <dbReference type="ARBA" id="ARBA00022840"/>
    </source>
</evidence>
<dbReference type="InterPro" id="IPR041552">
    <property type="entry name" value="UvrA_DNA-bd"/>
</dbReference>
<evidence type="ECO:0000259" key="17">
    <source>
        <dbReference type="PROSITE" id="PS50893"/>
    </source>
</evidence>
<comment type="similarity">
    <text evidence="14">Belongs to the ABC transporter superfamily. UvrA family.</text>
</comment>
<keyword evidence="4" id="KW-0677">Repeat</keyword>
<dbReference type="PROSITE" id="PS00211">
    <property type="entry name" value="ABC_TRANSPORTER_1"/>
    <property type="match status" value="2"/>
</dbReference>
<keyword evidence="8" id="KW-0863">Zinc-finger</keyword>
<evidence type="ECO:0000256" key="11">
    <source>
        <dbReference type="ARBA" id="ARBA00022881"/>
    </source>
</evidence>
<evidence type="ECO:0000256" key="8">
    <source>
        <dbReference type="ARBA" id="ARBA00022771"/>
    </source>
</evidence>
<dbReference type="GO" id="GO:0006289">
    <property type="term" value="P:nucleotide-excision repair"/>
    <property type="evidence" value="ECO:0007669"/>
    <property type="project" value="InterPro"/>
</dbReference>
<keyword evidence="5" id="KW-0547">Nucleotide-binding</keyword>
<evidence type="ECO:0000256" key="2">
    <source>
        <dbReference type="ARBA" id="ARBA00022490"/>
    </source>
</evidence>
<evidence type="ECO:0000256" key="6">
    <source>
        <dbReference type="ARBA" id="ARBA00022763"/>
    </source>
</evidence>
<dbReference type="Proteomes" id="UP000315010">
    <property type="component" value="Unassembled WGS sequence"/>
</dbReference>
<dbReference type="InterPro" id="IPR013815">
    <property type="entry name" value="ATP_grasp_subdomain_1"/>
</dbReference>
<dbReference type="GO" id="GO:0016887">
    <property type="term" value="F:ATP hydrolysis activity"/>
    <property type="evidence" value="ECO:0007669"/>
    <property type="project" value="InterPro"/>
</dbReference>
<name>A0A5C5YVV1_9BACT</name>
<keyword evidence="10" id="KW-0067">ATP-binding</keyword>
<comment type="caution">
    <text evidence="18">The sequence shown here is derived from an EMBL/GenBank/DDBJ whole genome shotgun (WGS) entry which is preliminary data.</text>
</comment>
<gene>
    <name evidence="18" type="primary">uvrA_1</name>
    <name evidence="18" type="ORF">CA13_01600</name>
</gene>
<dbReference type="Pfam" id="PF17755">
    <property type="entry name" value="UvrA_DNA-bind"/>
    <property type="match status" value="1"/>
</dbReference>
<dbReference type="Gene3D" id="1.20.1580.10">
    <property type="entry name" value="ABC transporter ATPase like domain"/>
    <property type="match status" value="2"/>
</dbReference>
<keyword evidence="19" id="KW-1185">Reference proteome</keyword>
<keyword evidence="13" id="KW-0234">DNA repair</keyword>
<reference evidence="18 19" key="1">
    <citation type="submission" date="2019-02" db="EMBL/GenBank/DDBJ databases">
        <title>Deep-cultivation of Planctomycetes and their phenomic and genomic characterization uncovers novel biology.</title>
        <authorList>
            <person name="Wiegand S."/>
            <person name="Jogler M."/>
            <person name="Boedeker C."/>
            <person name="Pinto D."/>
            <person name="Vollmers J."/>
            <person name="Rivas-Marin E."/>
            <person name="Kohn T."/>
            <person name="Peeters S.H."/>
            <person name="Heuer A."/>
            <person name="Rast P."/>
            <person name="Oberbeckmann S."/>
            <person name="Bunk B."/>
            <person name="Jeske O."/>
            <person name="Meyerdierks A."/>
            <person name="Storesund J.E."/>
            <person name="Kallscheuer N."/>
            <person name="Luecker S."/>
            <person name="Lage O.M."/>
            <person name="Pohl T."/>
            <person name="Merkel B.J."/>
            <person name="Hornburger P."/>
            <person name="Mueller R.-W."/>
            <person name="Bruemmer F."/>
            <person name="Labrenz M."/>
            <person name="Spormann A.M."/>
            <person name="Op Den Camp H."/>
            <person name="Overmann J."/>
            <person name="Amann R."/>
            <person name="Jetten M.S.M."/>
            <person name="Mascher T."/>
            <person name="Medema M.H."/>
            <person name="Devos D.P."/>
            <person name="Kaster A.-K."/>
            <person name="Ovreas L."/>
            <person name="Rohde M."/>
            <person name="Galperin M.Y."/>
            <person name="Jogler C."/>
        </authorList>
    </citation>
    <scope>NUCLEOTIDE SEQUENCE [LARGE SCALE GENOMIC DNA]</scope>
    <source>
        <strain evidence="18 19">CA13</strain>
    </source>
</reference>
<dbReference type="GO" id="GO:0005737">
    <property type="term" value="C:cytoplasm"/>
    <property type="evidence" value="ECO:0007669"/>
    <property type="project" value="UniProtKB-SubCell"/>
</dbReference>
<dbReference type="GO" id="GO:0009380">
    <property type="term" value="C:excinuclease repair complex"/>
    <property type="evidence" value="ECO:0007669"/>
    <property type="project" value="InterPro"/>
</dbReference>
<dbReference type="GO" id="GO:0005524">
    <property type="term" value="F:ATP binding"/>
    <property type="evidence" value="ECO:0007669"/>
    <property type="project" value="UniProtKB-KW"/>
</dbReference>
<sequence length="963" mass="106727">MAPFEMTQRQRKRKRTAELDTIVVKGAREHNLKNVDIELPKKKLIVFTGVSGSGKSSLAFDTIFAEGQRRFVESLSAYARQFIGQMDKPRYDMIRGLSPTISIDQKAASRNPRSTVGTITEISDYLRVLYARIGEQFCLDCGKPVGRGNAQDMVDQILDLPDQTKIMLLAPIIENRKGEHRDRLKQLLIEGFSRVRIDGVIQSLGDVQKLPKQKKHTIEIVVDRLVIKAGKAFKQRLTDSVEQCLKFGQGRVLVHVPTREDLAFSEARTCCGRAYPALSPPLFSFNSPQGMCPDCNGIGSAVTMDSDKIIPDKSLSIWEGAVVPWSGYVKRGGARSWGGRQLAAMQEQWGFDFDRPWSKMTRRQRDIILHGGGNRELKVKWDSEKIQANVSLTWEGIVPTLMRRYQQTQSEHQKKYYAGFMAEQTCATCGGARLKPEVVGVRVGGKSIVQLSEMTIGEANDFLSGLALTGNRRLIGEELIKEIGNRLRFLINVGLDYLSLSRKGPTLSGGESQRIRLASQVGSELTGVLYILDEPSIGLHQRDNIRLLETLFHLRDIGNTLIVIEHDRETMKSADWIVDIGPGAGLLGGQIIAEGTPAAIRRNPRSVTGRYLAGKEDIPCPEQRRRPGREDSSWITVHGARQNNLADITVPIPLGLLVAVTGVSGAGKSTLINQVLYPALARHLHGSDVEMGQHDRIEGLEHIDKVINIDQAPIGRTPRSNPATYTKVFDLIRDLFSLLPASKVAGFKKGRFSFNVKGGRCEACKGDGFVRVEMHFLADVYVPCETCQGRRFNDATLDVLFKDHSIAQVLDLSVRQARDLFENQPKIATILDTLIDVGLGYIKLGQSAITLSGGEAQRIKLARELARRDTGRTLYVLDEPTTGLHFQDIRMLLTVLDRLVEAGNTVILIEHNLDVIKTADWIIDLGPEGGHAGGRLVAQGSPEKVASRKSSYTGRFLRDILDA</sequence>
<dbReference type="PROSITE" id="PS50893">
    <property type="entry name" value="ABC_TRANSPORTER_2"/>
    <property type="match status" value="1"/>
</dbReference>
<dbReference type="InterPro" id="IPR004602">
    <property type="entry name" value="UvrA"/>
</dbReference>
<evidence type="ECO:0000256" key="4">
    <source>
        <dbReference type="ARBA" id="ARBA00022737"/>
    </source>
</evidence>
<dbReference type="Gene3D" id="1.10.8.280">
    <property type="entry name" value="ABC transporter ATPase domain-like"/>
    <property type="match status" value="1"/>
</dbReference>
<evidence type="ECO:0000256" key="15">
    <source>
        <dbReference type="ARBA" id="ARBA00039316"/>
    </source>
</evidence>
<dbReference type="InterPro" id="IPR017871">
    <property type="entry name" value="ABC_transporter-like_CS"/>
</dbReference>
<dbReference type="OrthoDB" id="9809851at2"/>
<dbReference type="RefSeq" id="WP_146393838.1">
    <property type="nucleotide sequence ID" value="NZ_SJPJ01000001.1"/>
</dbReference>
<dbReference type="SUPFAM" id="SSF52540">
    <property type="entry name" value="P-loop containing nucleoside triphosphate hydrolases"/>
    <property type="match status" value="2"/>
</dbReference>
<keyword evidence="2" id="KW-0963">Cytoplasm</keyword>
<accession>A0A5C5YVV1</accession>
<dbReference type="Gene3D" id="3.30.1490.20">
    <property type="entry name" value="ATP-grasp fold, A domain"/>
    <property type="match status" value="1"/>
</dbReference>
<keyword evidence="7" id="KW-0228">DNA excision</keyword>